<dbReference type="RefSeq" id="WP_310033060.1">
    <property type="nucleotide sequence ID" value="NZ_JAVIZN010000002.1"/>
</dbReference>
<dbReference type="SUPFAM" id="SSF56349">
    <property type="entry name" value="DNA breaking-rejoining enzymes"/>
    <property type="match status" value="1"/>
</dbReference>
<keyword evidence="4" id="KW-0233">DNA recombination</keyword>
<sequence>MQRITVFDIDGRIMQIPSIWLSSADLKDSSLRLHARNVCYIANAMRDCMIFPELPFDKKIHLLNRDSVQAYIDYERARRLEETTIHSREMTLFNLLRFMDESDGFLHRPLKDGPYRDTRKITSGSYQYLPKEISEEQMISLLLHLHNECERVVLHFIFDTGIRIEQAVTLTNYSLPEEVAAAGGYLPMRLAANKQRKNSTREQITMLSAPVLARVQRYHNNDLAYRKRYPSRHALGNLVFLSANGRPWTRQNLTKQMRAAASRAGFNLHQPRMFNRGDGKKRHVQISPHVLRHSFACNVLRSTDMGADYMERRVLVQQCLCHRSLEAGDPYANLVPRRLAESEDNTFSKYQQAKRIDLVTFMAPRKHSERRGHQTK</sequence>
<evidence type="ECO:0000313" key="7">
    <source>
        <dbReference type="Proteomes" id="UP001245184"/>
    </source>
</evidence>
<dbReference type="GO" id="GO:0006310">
    <property type="term" value="P:DNA recombination"/>
    <property type="evidence" value="ECO:0007669"/>
    <property type="project" value="UniProtKB-KW"/>
</dbReference>
<dbReference type="InterPro" id="IPR011010">
    <property type="entry name" value="DNA_brk_join_enz"/>
</dbReference>
<dbReference type="EMBL" id="JAVIZN010000002">
    <property type="protein sequence ID" value="MDR6205364.1"/>
    <property type="molecule type" value="Genomic_DNA"/>
</dbReference>
<gene>
    <name evidence="6" type="ORF">QF025_004084</name>
</gene>
<comment type="caution">
    <text evidence="6">The sequence shown here is derived from an EMBL/GenBank/DDBJ whole genome shotgun (WGS) entry which is preliminary data.</text>
</comment>
<feature type="domain" description="Tyr recombinase" evidence="5">
    <location>
        <begin position="128"/>
        <end position="344"/>
    </location>
</feature>
<comment type="similarity">
    <text evidence="1">Belongs to the 'phage' integrase family.</text>
</comment>
<evidence type="ECO:0000256" key="4">
    <source>
        <dbReference type="ARBA" id="ARBA00023172"/>
    </source>
</evidence>
<dbReference type="Gene3D" id="1.10.443.10">
    <property type="entry name" value="Intergrase catalytic core"/>
    <property type="match status" value="1"/>
</dbReference>
<accession>A0ABD5CN54</accession>
<keyword evidence="3" id="KW-0238">DNA-binding</keyword>
<dbReference type="GO" id="GO:0015074">
    <property type="term" value="P:DNA integration"/>
    <property type="evidence" value="ECO:0007669"/>
    <property type="project" value="UniProtKB-KW"/>
</dbReference>
<evidence type="ECO:0000256" key="1">
    <source>
        <dbReference type="ARBA" id="ARBA00008857"/>
    </source>
</evidence>
<dbReference type="GO" id="GO:0003677">
    <property type="term" value="F:DNA binding"/>
    <property type="evidence" value="ECO:0007669"/>
    <property type="project" value="UniProtKB-KW"/>
</dbReference>
<reference evidence="6 7" key="1">
    <citation type="submission" date="2023-08" db="EMBL/GenBank/DDBJ databases">
        <title>Genome sequencing of plant associated microbes to promote plant fitness in Sorghum bicolor and Oryza sativa.</title>
        <authorList>
            <person name="Coleman-Derr D."/>
        </authorList>
    </citation>
    <scope>NUCLEOTIDE SEQUENCE [LARGE SCALE GENOMIC DNA]</scope>
    <source>
        <strain evidence="6 7">SLBN-33</strain>
    </source>
</reference>
<dbReference type="InterPro" id="IPR002104">
    <property type="entry name" value="Integrase_catalytic"/>
</dbReference>
<dbReference type="PANTHER" id="PTHR30349:SF41">
    <property type="entry name" value="INTEGRASE_RECOMBINASE PROTEIN MJ0367-RELATED"/>
    <property type="match status" value="1"/>
</dbReference>
<dbReference type="Pfam" id="PF00589">
    <property type="entry name" value="Phage_integrase"/>
    <property type="match status" value="1"/>
</dbReference>
<evidence type="ECO:0000259" key="5">
    <source>
        <dbReference type="PROSITE" id="PS51898"/>
    </source>
</evidence>
<dbReference type="PROSITE" id="PS51898">
    <property type="entry name" value="TYR_RECOMBINASE"/>
    <property type="match status" value="1"/>
</dbReference>
<evidence type="ECO:0000256" key="3">
    <source>
        <dbReference type="ARBA" id="ARBA00023125"/>
    </source>
</evidence>
<keyword evidence="2" id="KW-0229">DNA integration</keyword>
<dbReference type="AlphaFoldDB" id="A0ABD5CN54"/>
<name>A0ABD5CN54_9BURK</name>
<dbReference type="Proteomes" id="UP001245184">
    <property type="component" value="Unassembled WGS sequence"/>
</dbReference>
<protein>
    <submittedName>
        <fullName evidence="6">Integrase/recombinase XerD</fullName>
    </submittedName>
</protein>
<organism evidence="6 7">
    <name type="scientific">Paraburkholderia graminis</name>
    <dbReference type="NCBI Taxonomy" id="60548"/>
    <lineage>
        <taxon>Bacteria</taxon>
        <taxon>Pseudomonadati</taxon>
        <taxon>Pseudomonadota</taxon>
        <taxon>Betaproteobacteria</taxon>
        <taxon>Burkholderiales</taxon>
        <taxon>Burkholderiaceae</taxon>
        <taxon>Paraburkholderia</taxon>
    </lineage>
</organism>
<evidence type="ECO:0000256" key="2">
    <source>
        <dbReference type="ARBA" id="ARBA00022908"/>
    </source>
</evidence>
<evidence type="ECO:0000313" key="6">
    <source>
        <dbReference type="EMBL" id="MDR6205364.1"/>
    </source>
</evidence>
<dbReference type="InterPro" id="IPR013762">
    <property type="entry name" value="Integrase-like_cat_sf"/>
</dbReference>
<proteinExistence type="inferred from homology"/>
<dbReference type="PANTHER" id="PTHR30349">
    <property type="entry name" value="PHAGE INTEGRASE-RELATED"/>
    <property type="match status" value="1"/>
</dbReference>
<dbReference type="InterPro" id="IPR050090">
    <property type="entry name" value="Tyrosine_recombinase_XerCD"/>
</dbReference>